<feature type="domain" description="4Fe-4S ferredoxin-type" evidence="12">
    <location>
        <begin position="238"/>
        <end position="269"/>
    </location>
</feature>
<dbReference type="Gene3D" id="1.10.15.40">
    <property type="entry name" value="Electron transport complex subunit B, putative Fe-S cluster"/>
    <property type="match status" value="1"/>
</dbReference>
<dbReference type="RefSeq" id="WP_012465944.1">
    <property type="nucleotide sequence ID" value="NC_010803.1"/>
</dbReference>
<dbReference type="PANTHER" id="PTHR43560:SF1">
    <property type="entry name" value="ION-TRANSLOCATING OXIDOREDUCTASE COMPLEX SUBUNIT B"/>
    <property type="match status" value="1"/>
</dbReference>
<dbReference type="EC" id="7.-.-.-" evidence="10"/>
<feature type="binding site" evidence="10">
    <location>
        <position position="175"/>
    </location>
    <ligand>
        <name>[4Fe-4S] cluster</name>
        <dbReference type="ChEBI" id="CHEBI:49883"/>
        <label>3</label>
    </ligand>
</feature>
<evidence type="ECO:0000256" key="9">
    <source>
        <dbReference type="ARBA" id="ARBA00023136"/>
    </source>
</evidence>
<feature type="binding site" evidence="10">
    <location>
        <position position="139"/>
    </location>
    <ligand>
        <name>[4Fe-4S] cluster</name>
        <dbReference type="ChEBI" id="CHEBI:49883"/>
        <label>2</label>
    </ligand>
</feature>
<comment type="subcellular location">
    <subcellularLocation>
        <location evidence="10">Cell inner membrane</location>
    </subcellularLocation>
</comment>
<feature type="binding site" evidence="10">
    <location>
        <position position="143"/>
    </location>
    <ligand>
        <name>[4Fe-4S] cluster</name>
        <dbReference type="ChEBI" id="CHEBI:49883"/>
        <label>2</label>
    </ligand>
</feature>
<dbReference type="KEGG" id="cli:Clim_0989"/>
<dbReference type="OrthoDB" id="9789936at2"/>
<dbReference type="PROSITE" id="PS00198">
    <property type="entry name" value="4FE4S_FER_1"/>
    <property type="match status" value="2"/>
</dbReference>
<dbReference type="AlphaFoldDB" id="B3EIX4"/>
<dbReference type="eggNOG" id="COG2768">
    <property type="taxonomic scope" value="Bacteria"/>
</dbReference>
<dbReference type="EMBL" id="CP001097">
    <property type="protein sequence ID" value="ACD90065.1"/>
    <property type="molecule type" value="Genomic_DNA"/>
</dbReference>
<evidence type="ECO:0000256" key="6">
    <source>
        <dbReference type="ARBA" id="ARBA00022982"/>
    </source>
</evidence>
<feature type="transmembrane region" description="Helical" evidence="11">
    <location>
        <begin position="6"/>
        <end position="27"/>
    </location>
</feature>
<keyword evidence="10" id="KW-0997">Cell inner membrane</keyword>
<dbReference type="Pfam" id="PF00037">
    <property type="entry name" value="Fer4"/>
    <property type="match status" value="1"/>
</dbReference>
<keyword evidence="1 10" id="KW-0813">Transport</keyword>
<evidence type="ECO:0000256" key="7">
    <source>
        <dbReference type="ARBA" id="ARBA00023004"/>
    </source>
</evidence>
<dbReference type="HAMAP" id="MF_00463">
    <property type="entry name" value="RsxB_RnfB"/>
    <property type="match status" value="1"/>
</dbReference>
<evidence type="ECO:0000313" key="14">
    <source>
        <dbReference type="EMBL" id="ACD90065.1"/>
    </source>
</evidence>
<comment type="similarity">
    <text evidence="10">Belongs to the 4Fe4S bacterial-type ferredoxin family. RnfB subfamily.</text>
</comment>
<keyword evidence="2 10" id="KW-0004">4Fe-4S</keyword>
<evidence type="ECO:0000256" key="11">
    <source>
        <dbReference type="SAM" id="Phobius"/>
    </source>
</evidence>
<keyword evidence="8 10" id="KW-0411">Iron-sulfur</keyword>
<feature type="domain" description="4Fe-4S" evidence="13">
    <location>
        <begin position="34"/>
        <end position="93"/>
    </location>
</feature>
<dbReference type="InterPro" id="IPR017896">
    <property type="entry name" value="4Fe4S_Fe-S-bd"/>
</dbReference>
<keyword evidence="9 10" id="KW-0472">Membrane</keyword>
<comment type="caution">
    <text evidence="10">Lacks conserved residue(s) required for the propagation of feature annotation.</text>
</comment>
<sequence length="279" mass="29759">MYSESFIPAVASLGSLAFVLGIIILFVSKKFFVAEDPTVSMINALLPGVNCGACGYPSCSQFAEELVRTRNPSMTCPVGGGELAEKLGTALGITMAEPKPVTCVVLCQGHNGNARESAEYVGIRDCWAAAQAFAGTKQCRFACTGLGSCIAFCDFNAMRIENGLVVIDNELCTGCGACVPACPYGVLTMQEKKTERYFIACSSHDRGAETRKACDAGCTACQKCVRECPEQAIVIDNFLASIIQEKCTSCGKCIEVCPTKVNCILLERDMETVKSKKVP</sequence>
<dbReference type="GO" id="GO:0022900">
    <property type="term" value="P:electron transport chain"/>
    <property type="evidence" value="ECO:0007669"/>
    <property type="project" value="UniProtKB-UniRule"/>
</dbReference>
<keyword evidence="11" id="KW-1133">Transmembrane helix</keyword>
<dbReference type="InterPro" id="IPR007202">
    <property type="entry name" value="4Fe-4S_dom"/>
</dbReference>
<evidence type="ECO:0000256" key="10">
    <source>
        <dbReference type="HAMAP-Rule" id="MF_00463"/>
    </source>
</evidence>
<dbReference type="STRING" id="290315.Clim_0989"/>
<dbReference type="PROSITE" id="PS51656">
    <property type="entry name" value="4FE4S"/>
    <property type="match status" value="1"/>
</dbReference>
<dbReference type="GO" id="GO:0046872">
    <property type="term" value="F:metal ion binding"/>
    <property type="evidence" value="ECO:0007669"/>
    <property type="project" value="UniProtKB-KW"/>
</dbReference>
<evidence type="ECO:0000259" key="13">
    <source>
        <dbReference type="PROSITE" id="PS51656"/>
    </source>
</evidence>
<keyword evidence="10" id="KW-1003">Cell membrane</keyword>
<keyword evidence="7 10" id="KW-0408">Iron</keyword>
<gene>
    <name evidence="10" type="primary">rnfB</name>
    <name evidence="14" type="ordered locus">Clim_0989</name>
</gene>
<keyword evidence="11" id="KW-0812">Transmembrane</keyword>
<evidence type="ECO:0000256" key="8">
    <source>
        <dbReference type="ARBA" id="ARBA00023014"/>
    </source>
</evidence>
<dbReference type="PANTHER" id="PTHR43560">
    <property type="entry name" value="ION-TRANSLOCATING OXIDOREDUCTASE COMPLEX SUBUNIT B"/>
    <property type="match status" value="1"/>
</dbReference>
<feature type="binding site" evidence="10">
    <location>
        <position position="59"/>
    </location>
    <ligand>
        <name>[4Fe-4S] cluster</name>
        <dbReference type="ChEBI" id="CHEBI:49883"/>
        <label>1</label>
    </ligand>
</feature>
<evidence type="ECO:0000256" key="1">
    <source>
        <dbReference type="ARBA" id="ARBA00022448"/>
    </source>
</evidence>
<dbReference type="eggNOG" id="COG2878">
    <property type="taxonomic scope" value="Bacteria"/>
</dbReference>
<dbReference type="InterPro" id="IPR010207">
    <property type="entry name" value="Elect_transpt_cplx_RnfB/RsxB"/>
</dbReference>
<evidence type="ECO:0000256" key="3">
    <source>
        <dbReference type="ARBA" id="ARBA00022723"/>
    </source>
</evidence>
<dbReference type="GO" id="GO:0005886">
    <property type="term" value="C:plasma membrane"/>
    <property type="evidence" value="ECO:0007669"/>
    <property type="project" value="UniProtKB-SubCell"/>
</dbReference>
<feature type="binding site" evidence="10">
    <location>
        <position position="76"/>
    </location>
    <ligand>
        <name>[4Fe-4S] cluster</name>
        <dbReference type="ChEBI" id="CHEBI:49883"/>
        <label>1</label>
    </ligand>
</feature>
<evidence type="ECO:0000256" key="2">
    <source>
        <dbReference type="ARBA" id="ARBA00022485"/>
    </source>
</evidence>
<accession>B3EIX4</accession>
<keyword evidence="4 10" id="KW-0677">Repeat</keyword>
<protein>
    <recommendedName>
        <fullName evidence="10">Ion-translocating oxidoreductase complex subunit B</fullName>
        <ecNumber evidence="10">7.-.-.-</ecNumber>
    </recommendedName>
    <alternativeName>
        <fullName evidence="10">Rnf electron transport complex subunit B</fullName>
    </alternativeName>
</protein>
<reference evidence="14 15" key="1">
    <citation type="submission" date="2008-05" db="EMBL/GenBank/DDBJ databases">
        <title>Complete sequence of Chlorobium limicola DSM 245.</title>
        <authorList>
            <consortium name="US DOE Joint Genome Institute"/>
            <person name="Lucas S."/>
            <person name="Copeland A."/>
            <person name="Lapidus A."/>
            <person name="Glavina del Rio T."/>
            <person name="Dalin E."/>
            <person name="Tice H."/>
            <person name="Bruce D."/>
            <person name="Goodwin L."/>
            <person name="Pitluck S."/>
            <person name="Schmutz J."/>
            <person name="Larimer F."/>
            <person name="Land M."/>
            <person name="Hauser L."/>
            <person name="Kyrpides N."/>
            <person name="Ovchinnikova G."/>
            <person name="Zhao F."/>
            <person name="Li T."/>
            <person name="Liu Z."/>
            <person name="Overmann J."/>
            <person name="Bryant D.A."/>
            <person name="Richardson P."/>
        </authorList>
    </citation>
    <scope>NUCLEOTIDE SEQUENCE [LARGE SCALE GENOMIC DNA]</scope>
    <source>
        <strain evidence="15">DSM 245 / NBRC 103803 / 6330</strain>
    </source>
</reference>
<dbReference type="GO" id="GO:0051539">
    <property type="term" value="F:4 iron, 4 sulfur cluster binding"/>
    <property type="evidence" value="ECO:0007669"/>
    <property type="project" value="UniProtKB-UniRule"/>
</dbReference>
<feature type="binding site" evidence="10">
    <location>
        <position position="182"/>
    </location>
    <ligand>
        <name>[4Fe-4S] cluster</name>
        <dbReference type="ChEBI" id="CHEBI:49883"/>
        <label>2</label>
    </ligand>
</feature>
<feature type="domain" description="4Fe-4S ferredoxin-type" evidence="12">
    <location>
        <begin position="210"/>
        <end position="237"/>
    </location>
</feature>
<comment type="cofactor">
    <cofactor evidence="10">
        <name>[4Fe-4S] cluster</name>
        <dbReference type="ChEBI" id="CHEBI:49883"/>
    </cofactor>
    <text evidence="10">Binds 3 [4Fe-4S] clusters.</text>
</comment>
<dbReference type="Pfam" id="PF12838">
    <property type="entry name" value="Fer4_7"/>
    <property type="match status" value="1"/>
</dbReference>
<comment type="function">
    <text evidence="10">Part of a membrane-bound complex that couples electron transfer with translocation of ions across the membrane.</text>
</comment>
<keyword evidence="6 10" id="KW-0249">Electron transport</keyword>
<feature type="domain" description="4Fe-4S ferredoxin-type" evidence="12">
    <location>
        <begin position="163"/>
        <end position="192"/>
    </location>
</feature>
<dbReference type="SUPFAM" id="SSF54862">
    <property type="entry name" value="4Fe-4S ferredoxins"/>
    <property type="match status" value="1"/>
</dbReference>
<comment type="subunit">
    <text evidence="10">The complex is composed of six subunits: RnfA, RnfB, RnfC, RnfD, RnfE and RnfG.</text>
</comment>
<dbReference type="CDD" id="cd10549">
    <property type="entry name" value="MtMvhB_like"/>
    <property type="match status" value="1"/>
</dbReference>
<dbReference type="InterPro" id="IPR050395">
    <property type="entry name" value="4Fe4S_Ferredoxin_RnfB"/>
</dbReference>
<dbReference type="NCBIfam" id="NF005506">
    <property type="entry name" value="PRK07118.1-5"/>
    <property type="match status" value="1"/>
</dbReference>
<evidence type="ECO:0000256" key="4">
    <source>
        <dbReference type="ARBA" id="ARBA00022737"/>
    </source>
</evidence>
<dbReference type="GO" id="GO:0009055">
    <property type="term" value="F:electron transfer activity"/>
    <property type="evidence" value="ECO:0007669"/>
    <property type="project" value="InterPro"/>
</dbReference>
<feature type="binding site" evidence="10">
    <location>
        <position position="178"/>
    </location>
    <ligand>
        <name>[4Fe-4S] cluster</name>
        <dbReference type="ChEBI" id="CHEBI:49883"/>
        <label>3</label>
    </ligand>
</feature>
<evidence type="ECO:0000313" key="15">
    <source>
        <dbReference type="Proteomes" id="UP000008841"/>
    </source>
</evidence>
<proteinExistence type="inferred from homology"/>
<keyword evidence="3 10" id="KW-0479">Metal-binding</keyword>
<dbReference type="NCBIfam" id="TIGR01944">
    <property type="entry name" value="rnfB"/>
    <property type="match status" value="1"/>
</dbReference>
<dbReference type="HOGENOM" id="CLU_053470_0_0_10"/>
<dbReference type="Proteomes" id="UP000008841">
    <property type="component" value="Chromosome"/>
</dbReference>
<evidence type="ECO:0000256" key="5">
    <source>
        <dbReference type="ARBA" id="ARBA00022967"/>
    </source>
</evidence>
<feature type="binding site" evidence="10">
    <location>
        <position position="149"/>
    </location>
    <ligand>
        <name>[4Fe-4S] cluster</name>
        <dbReference type="ChEBI" id="CHEBI:49883"/>
        <label>2</label>
    </ligand>
</feature>
<feature type="binding site" evidence="10">
    <location>
        <position position="172"/>
    </location>
    <ligand>
        <name>[4Fe-4S] cluster</name>
        <dbReference type="ChEBI" id="CHEBI:49883"/>
        <label>3</label>
    </ligand>
</feature>
<keyword evidence="5 10" id="KW-1278">Translocase</keyword>
<feature type="region of interest" description="Hydrophobic" evidence="10">
    <location>
        <begin position="1"/>
        <end position="28"/>
    </location>
</feature>
<dbReference type="InterPro" id="IPR017900">
    <property type="entry name" value="4Fe4S_Fe_S_CS"/>
</dbReference>
<organism evidence="14 15">
    <name type="scientific">Chlorobium limicola (strain DSM 245 / NBRC 103803 / 6330)</name>
    <dbReference type="NCBI Taxonomy" id="290315"/>
    <lineage>
        <taxon>Bacteria</taxon>
        <taxon>Pseudomonadati</taxon>
        <taxon>Chlorobiota</taxon>
        <taxon>Chlorobiia</taxon>
        <taxon>Chlorobiales</taxon>
        <taxon>Chlorobiaceae</taxon>
        <taxon>Chlorobium/Pelodictyon group</taxon>
        <taxon>Chlorobium</taxon>
    </lineage>
</organism>
<feature type="binding site" evidence="10">
    <location>
        <position position="153"/>
    </location>
    <ligand>
        <name>[4Fe-4S] cluster</name>
        <dbReference type="ChEBI" id="CHEBI:49883"/>
        <label>3</label>
    </ligand>
</feature>
<feature type="binding site" evidence="10">
    <location>
        <position position="51"/>
    </location>
    <ligand>
        <name>[4Fe-4S] cluster</name>
        <dbReference type="ChEBI" id="CHEBI:49883"/>
        <label>1</label>
    </ligand>
</feature>
<name>B3EIX4_CHLL2</name>
<dbReference type="Gene3D" id="3.30.70.20">
    <property type="match status" value="2"/>
</dbReference>
<dbReference type="Pfam" id="PF04060">
    <property type="entry name" value="FeS"/>
    <property type="match status" value="1"/>
</dbReference>
<dbReference type="PROSITE" id="PS51379">
    <property type="entry name" value="4FE4S_FER_2"/>
    <property type="match status" value="3"/>
</dbReference>
<evidence type="ECO:0000259" key="12">
    <source>
        <dbReference type="PROSITE" id="PS51379"/>
    </source>
</evidence>
<feature type="binding site" evidence="10">
    <location>
        <position position="54"/>
    </location>
    <ligand>
        <name>[4Fe-4S] cluster</name>
        <dbReference type="ChEBI" id="CHEBI:49883"/>
        <label>1</label>
    </ligand>
</feature>